<proteinExistence type="predicted"/>
<protein>
    <submittedName>
        <fullName evidence="2">HPP family protein</fullName>
    </submittedName>
</protein>
<evidence type="ECO:0000313" key="3">
    <source>
        <dbReference type="Proteomes" id="UP000191686"/>
    </source>
</evidence>
<reference evidence="2 3" key="2">
    <citation type="journal article" date="2017" name="Front. Microbiol.">
        <title>Genomics Reveals a Unique Clone of Burkholderia cenocepacia Harboring an Actively Excising Novel Genomic Island.</title>
        <authorList>
            <person name="Patil P.P."/>
            <person name="Mali S."/>
            <person name="Midha S."/>
            <person name="Gautam V."/>
            <person name="Dash L."/>
            <person name="Kumar S."/>
            <person name="Shastri J."/>
            <person name="Singhal L."/>
            <person name="Patil P.B."/>
        </authorList>
    </citation>
    <scope>NUCLEOTIDE SEQUENCE [LARGE SCALE GENOMIC DNA]</scope>
    <source>
        <strain evidence="2 3">BC-19</strain>
    </source>
</reference>
<organism evidence="2 3">
    <name type="scientific">Burkholderia cenocepacia</name>
    <dbReference type="NCBI Taxonomy" id="95486"/>
    <lineage>
        <taxon>Bacteria</taxon>
        <taxon>Pseudomonadati</taxon>
        <taxon>Pseudomonadota</taxon>
        <taxon>Betaproteobacteria</taxon>
        <taxon>Burkholderiales</taxon>
        <taxon>Burkholderiaceae</taxon>
        <taxon>Burkholderia</taxon>
        <taxon>Burkholderia cepacia complex</taxon>
    </lineage>
</organism>
<keyword evidence="1" id="KW-0472">Membrane</keyword>
<comment type="caution">
    <text evidence="2">The sequence shown here is derived from an EMBL/GenBank/DDBJ whole genome shotgun (WGS) entry which is preliminary data.</text>
</comment>
<dbReference type="Proteomes" id="UP000191686">
    <property type="component" value="Unassembled WGS sequence"/>
</dbReference>
<feature type="transmembrane region" description="Helical" evidence="1">
    <location>
        <begin position="123"/>
        <end position="142"/>
    </location>
</feature>
<dbReference type="AlphaFoldDB" id="A0ABD4UEK4"/>
<evidence type="ECO:0000256" key="1">
    <source>
        <dbReference type="SAM" id="Phobius"/>
    </source>
</evidence>
<name>A0ABD4UEK4_9BURK</name>
<accession>A0ABD4UEK4</accession>
<keyword evidence="1" id="KW-1133">Transmembrane helix</keyword>
<feature type="transmembrane region" description="Helical" evidence="1">
    <location>
        <begin position="253"/>
        <end position="275"/>
    </location>
</feature>
<sequence>MHKSESRIVLFGILISLCFMSGIAKVASAAGIASILFPELAALSYDVFVRPRGVWARAPLMLAITPALTALLGIVVTRHMPYGPWSISVCIVGSIAIIKGLRSPVAPAISACFLALALGETSWWYPASILAGTCVLAGLSMLHRKVLSADMPSKRDTAADVIDDELERLPGQFSWVPFFAVFLLLAYLLSTWSGLRMVFFPPLVVIAFEMFSHSDVCPWAQRPAMMPCVCTITAAAGVAAVALFDVGALSTALAMLVGVATLRLSRVHVIPALAVSLLPQVMPRADWYFPVAVAVGSTLLTACFLVFRRIPSAVPRVTG</sequence>
<keyword evidence="1" id="KW-0812">Transmembrane</keyword>
<evidence type="ECO:0000313" key="2">
    <source>
        <dbReference type="EMBL" id="MCW3712486.1"/>
    </source>
</evidence>
<gene>
    <name evidence="2" type="ORF">UE95_014450</name>
</gene>
<feature type="transmembrane region" description="Helical" evidence="1">
    <location>
        <begin position="287"/>
        <end position="307"/>
    </location>
</feature>
<feature type="transmembrane region" description="Helical" evidence="1">
    <location>
        <begin position="89"/>
        <end position="117"/>
    </location>
</feature>
<feature type="transmembrane region" description="Helical" evidence="1">
    <location>
        <begin position="224"/>
        <end position="246"/>
    </location>
</feature>
<dbReference type="RefSeq" id="WP_059888486.1">
    <property type="nucleotide sequence ID" value="NZ_JYMX02000010.1"/>
</dbReference>
<feature type="transmembrane region" description="Helical" evidence="1">
    <location>
        <begin position="175"/>
        <end position="195"/>
    </location>
</feature>
<dbReference type="EMBL" id="JYMX02000010">
    <property type="protein sequence ID" value="MCW3712486.1"/>
    <property type="molecule type" value="Genomic_DNA"/>
</dbReference>
<feature type="transmembrane region" description="Helical" evidence="1">
    <location>
        <begin position="53"/>
        <end position="77"/>
    </location>
</feature>
<reference evidence="2 3" key="1">
    <citation type="journal article" date="2017" name="Front. Microbiol.">
        <title>Genomics reveals a unique clone of Burkholderia cenocepacia harbouring an actively excising novel genomic island.</title>
        <authorList>
            <person name="Patil P."/>
            <person name="Mali S."/>
            <person name="Midha S."/>
            <person name="Gautam V."/>
            <person name="Dash L."/>
            <person name="Kumar S."/>
            <person name="Shastri J."/>
            <person name="Singhal L."/>
            <person name="Patil P.B."/>
        </authorList>
    </citation>
    <scope>NUCLEOTIDE SEQUENCE [LARGE SCALE GENOMIC DNA]</scope>
    <source>
        <strain evidence="2 3">BC-19</strain>
    </source>
</reference>